<sequence>MLAAGGPIMAQERHLFLVVCFVMLFVIGPVLLLTPLFAWYYRLSNTKSVYRPEWAFNWPLEGFIWIPPIVIVMVLGLFLWNDTHTLDPYKPLVSDKPATRIQAVALDWKWLFIYPDAGVATVNQMVFPADRPVHLDITSGTVMQSLLLPRLAGQIYAMAGMTTELNLAADHPGDFSGENVQYSGDGFPHEHFPVRALAPGDYAAWLAAARADPGRLDLAGYKRLAAAREVSGPRLFGTVAPDLFHGILDQTMPGVRSADMTMKGMK</sequence>
<gene>
    <name evidence="15" type="ORF">D3272_17780</name>
</gene>
<keyword evidence="11 12" id="KW-0472">Membrane</keyword>
<keyword evidence="4" id="KW-1003">Cell membrane</keyword>
<organism evidence="15 16">
    <name type="scientific">Lichenibacterium ramalinae</name>
    <dbReference type="NCBI Taxonomy" id="2316527"/>
    <lineage>
        <taxon>Bacteria</taxon>
        <taxon>Pseudomonadati</taxon>
        <taxon>Pseudomonadota</taxon>
        <taxon>Alphaproteobacteria</taxon>
        <taxon>Hyphomicrobiales</taxon>
        <taxon>Lichenihabitantaceae</taxon>
        <taxon>Lichenibacterium</taxon>
    </lineage>
</organism>
<dbReference type="GO" id="GO:0009486">
    <property type="term" value="F:cytochrome bo3 ubiquinol oxidase activity"/>
    <property type="evidence" value="ECO:0007669"/>
    <property type="project" value="InterPro"/>
</dbReference>
<dbReference type="EMBL" id="QYBC01000015">
    <property type="protein sequence ID" value="RYB03272.1"/>
    <property type="molecule type" value="Genomic_DNA"/>
</dbReference>
<evidence type="ECO:0000256" key="2">
    <source>
        <dbReference type="ARBA" id="ARBA00007866"/>
    </source>
</evidence>
<feature type="transmembrane region" description="Helical" evidence="12">
    <location>
        <begin position="62"/>
        <end position="80"/>
    </location>
</feature>
<keyword evidence="6 12" id="KW-0812">Transmembrane</keyword>
<comment type="subcellular location">
    <subcellularLocation>
        <location evidence="1">Cell membrane</location>
        <topology evidence="1">Multi-pass membrane protein</topology>
    </subcellularLocation>
</comment>
<evidence type="ECO:0000259" key="13">
    <source>
        <dbReference type="PROSITE" id="PS50857"/>
    </source>
</evidence>
<evidence type="ECO:0000313" key="16">
    <source>
        <dbReference type="Proteomes" id="UP000289411"/>
    </source>
</evidence>
<evidence type="ECO:0000256" key="10">
    <source>
        <dbReference type="ARBA" id="ARBA00023002"/>
    </source>
</evidence>
<dbReference type="GO" id="GO:0005886">
    <property type="term" value="C:plasma membrane"/>
    <property type="evidence" value="ECO:0007669"/>
    <property type="project" value="UniProtKB-SubCell"/>
</dbReference>
<dbReference type="CDD" id="cd04212">
    <property type="entry name" value="CuRO_UO_II"/>
    <property type="match status" value="1"/>
</dbReference>
<proteinExistence type="inferred from homology"/>
<name>A0A4Q2R9E0_9HYPH</name>
<dbReference type="GO" id="GO:0005507">
    <property type="term" value="F:copper ion binding"/>
    <property type="evidence" value="ECO:0007669"/>
    <property type="project" value="InterPro"/>
</dbReference>
<reference evidence="15 16" key="2">
    <citation type="submission" date="2019-02" db="EMBL/GenBank/DDBJ databases">
        <title>'Lichenibacterium ramalinii' gen. nov. sp. nov., 'Lichenibacterium minor' gen. nov. sp. nov.</title>
        <authorList>
            <person name="Pankratov T."/>
        </authorList>
    </citation>
    <scope>NUCLEOTIDE SEQUENCE [LARGE SCALE GENOMIC DNA]</scope>
    <source>
        <strain evidence="15 16">RmlP001</strain>
    </source>
</reference>
<evidence type="ECO:0000256" key="9">
    <source>
        <dbReference type="ARBA" id="ARBA00022989"/>
    </source>
</evidence>
<evidence type="ECO:0000256" key="5">
    <source>
        <dbReference type="ARBA" id="ARBA00022660"/>
    </source>
</evidence>
<evidence type="ECO:0000256" key="8">
    <source>
        <dbReference type="ARBA" id="ARBA00022982"/>
    </source>
</evidence>
<feature type="transmembrane region" description="Helical" evidence="12">
    <location>
        <begin position="15"/>
        <end position="42"/>
    </location>
</feature>
<keyword evidence="7" id="KW-0732">Signal</keyword>
<dbReference type="GO" id="GO:0042773">
    <property type="term" value="P:ATP synthesis coupled electron transport"/>
    <property type="evidence" value="ECO:0007669"/>
    <property type="project" value="TreeGrafter"/>
</dbReference>
<dbReference type="Pfam" id="PF06481">
    <property type="entry name" value="COX_ARM"/>
    <property type="match status" value="1"/>
</dbReference>
<evidence type="ECO:0000259" key="14">
    <source>
        <dbReference type="PROSITE" id="PS50999"/>
    </source>
</evidence>
<dbReference type="InterPro" id="IPR002429">
    <property type="entry name" value="CcO_II-like_C"/>
</dbReference>
<dbReference type="PANTHER" id="PTHR22888:SF18">
    <property type="entry name" value="CYTOCHROME BO(3) UBIQUINOL OXIDASE SUBUNIT 2"/>
    <property type="match status" value="1"/>
</dbReference>
<keyword evidence="3" id="KW-0813">Transport</keyword>
<dbReference type="InterPro" id="IPR008972">
    <property type="entry name" value="Cupredoxin"/>
</dbReference>
<accession>A0A4Q2R9E0</accession>
<dbReference type="SUPFAM" id="SSF49503">
    <property type="entry name" value="Cupredoxins"/>
    <property type="match status" value="1"/>
</dbReference>
<keyword evidence="5" id="KW-0679">Respiratory chain</keyword>
<evidence type="ECO:0000256" key="1">
    <source>
        <dbReference type="ARBA" id="ARBA00004651"/>
    </source>
</evidence>
<dbReference type="InterPro" id="IPR045187">
    <property type="entry name" value="CcO_II"/>
</dbReference>
<evidence type="ECO:0000313" key="15">
    <source>
        <dbReference type="EMBL" id="RYB03272.1"/>
    </source>
</evidence>
<evidence type="ECO:0000256" key="12">
    <source>
        <dbReference type="SAM" id="Phobius"/>
    </source>
</evidence>
<dbReference type="Gene3D" id="1.10.287.90">
    <property type="match status" value="1"/>
</dbReference>
<keyword evidence="16" id="KW-1185">Reference proteome</keyword>
<keyword evidence="9 12" id="KW-1133">Transmembrane helix</keyword>
<dbReference type="GO" id="GO:0004129">
    <property type="term" value="F:cytochrome-c oxidase activity"/>
    <property type="evidence" value="ECO:0007669"/>
    <property type="project" value="InterPro"/>
</dbReference>
<dbReference type="Proteomes" id="UP000289411">
    <property type="component" value="Unassembled WGS sequence"/>
</dbReference>
<dbReference type="SUPFAM" id="SSF81464">
    <property type="entry name" value="Cytochrome c oxidase subunit II-like, transmembrane region"/>
    <property type="match status" value="1"/>
</dbReference>
<reference evidence="15 16" key="1">
    <citation type="submission" date="2018-09" db="EMBL/GenBank/DDBJ databases">
        <authorList>
            <person name="Grouzdev D.S."/>
            <person name="Krutkina M.S."/>
        </authorList>
    </citation>
    <scope>NUCLEOTIDE SEQUENCE [LARGE SCALE GENOMIC DNA]</scope>
    <source>
        <strain evidence="15 16">RmlP001</strain>
    </source>
</reference>
<dbReference type="PANTHER" id="PTHR22888">
    <property type="entry name" value="CYTOCHROME C OXIDASE, SUBUNIT II"/>
    <property type="match status" value="1"/>
</dbReference>
<evidence type="ECO:0000256" key="6">
    <source>
        <dbReference type="ARBA" id="ARBA00022692"/>
    </source>
</evidence>
<keyword evidence="10" id="KW-0560">Oxidoreductase</keyword>
<evidence type="ECO:0000256" key="4">
    <source>
        <dbReference type="ARBA" id="ARBA00022475"/>
    </source>
</evidence>
<dbReference type="PROSITE" id="PS50857">
    <property type="entry name" value="COX2_CUA"/>
    <property type="match status" value="1"/>
</dbReference>
<evidence type="ECO:0000256" key="11">
    <source>
        <dbReference type="ARBA" id="ARBA00023136"/>
    </source>
</evidence>
<evidence type="ECO:0000256" key="3">
    <source>
        <dbReference type="ARBA" id="ARBA00022448"/>
    </source>
</evidence>
<dbReference type="InterPro" id="IPR011759">
    <property type="entry name" value="Cyt_c_oxidase_su2_TM_dom"/>
</dbReference>
<dbReference type="InterPro" id="IPR036257">
    <property type="entry name" value="Cyt_c_oxidase_su2_TM_sf"/>
</dbReference>
<dbReference type="Gene3D" id="2.60.40.420">
    <property type="entry name" value="Cupredoxins - blue copper proteins"/>
    <property type="match status" value="1"/>
</dbReference>
<comment type="caution">
    <text evidence="15">The sequence shown here is derived from an EMBL/GenBank/DDBJ whole genome shotgun (WGS) entry which is preliminary data.</text>
</comment>
<dbReference type="PROSITE" id="PS50999">
    <property type="entry name" value="COX2_TM"/>
    <property type="match status" value="1"/>
</dbReference>
<feature type="domain" description="Cytochrome oxidase subunit II transmembrane region profile" evidence="14">
    <location>
        <begin position="1"/>
        <end position="90"/>
    </location>
</feature>
<comment type="similarity">
    <text evidence="2">Belongs to the cytochrome c oxidase subunit 2 family.</text>
</comment>
<dbReference type="OrthoDB" id="9783445at2"/>
<evidence type="ECO:0000256" key="7">
    <source>
        <dbReference type="ARBA" id="ARBA00022729"/>
    </source>
</evidence>
<dbReference type="InterPro" id="IPR010514">
    <property type="entry name" value="COX_ARM"/>
</dbReference>
<feature type="domain" description="Cytochrome oxidase subunit II copper A binding" evidence="13">
    <location>
        <begin position="96"/>
        <end position="208"/>
    </location>
</feature>
<keyword evidence="8" id="KW-0249">Electron transport</keyword>
<dbReference type="InterPro" id="IPR034227">
    <property type="entry name" value="CuRO_UO_II"/>
</dbReference>
<dbReference type="AlphaFoldDB" id="A0A4Q2R9E0"/>
<protein>
    <submittedName>
        <fullName evidence="15">Cytochrome ubiquinol oxidase subunit II</fullName>
    </submittedName>
</protein>